<dbReference type="AlphaFoldDB" id="A0A3M6VU64"/>
<evidence type="ECO:0000313" key="1">
    <source>
        <dbReference type="EMBL" id="RMX69897.1"/>
    </source>
</evidence>
<proteinExistence type="predicted"/>
<organism evidence="1 3">
    <name type="scientific">Peronospora effusa</name>
    <dbReference type="NCBI Taxonomy" id="542832"/>
    <lineage>
        <taxon>Eukaryota</taxon>
        <taxon>Sar</taxon>
        <taxon>Stramenopiles</taxon>
        <taxon>Oomycota</taxon>
        <taxon>Peronosporomycetes</taxon>
        <taxon>Peronosporales</taxon>
        <taxon>Peronosporaceae</taxon>
        <taxon>Peronospora</taxon>
    </lineage>
</organism>
<accession>A0A3M6VU64</accession>
<name>A0A3M6VU64_9STRA</name>
<evidence type="ECO:0000313" key="2">
    <source>
        <dbReference type="EMBL" id="RQM10023.1"/>
    </source>
</evidence>
<dbReference type="VEuPathDB" id="FungiDB:DD237_004731"/>
<gene>
    <name evidence="2" type="ORF">DD237_004731</name>
    <name evidence="1" type="ORF">DD238_001820</name>
</gene>
<evidence type="ECO:0000313" key="4">
    <source>
        <dbReference type="Proteomes" id="UP000286097"/>
    </source>
</evidence>
<evidence type="ECO:0000313" key="3">
    <source>
        <dbReference type="Proteomes" id="UP000282087"/>
    </source>
</evidence>
<protein>
    <submittedName>
        <fullName evidence="1">Uncharacterized protein</fullName>
    </submittedName>
</protein>
<dbReference type="EMBL" id="QKXF01000657">
    <property type="protein sequence ID" value="RQM10023.1"/>
    <property type="molecule type" value="Genomic_DNA"/>
</dbReference>
<reference evidence="3 4" key="1">
    <citation type="submission" date="2018-06" db="EMBL/GenBank/DDBJ databases">
        <title>Comparative genomics of downy mildews reveals potential adaptations to biotrophy.</title>
        <authorList>
            <person name="Fletcher K."/>
            <person name="Klosterman S.J."/>
            <person name="Derevnina L."/>
            <person name="Martin F."/>
            <person name="Koike S."/>
            <person name="Reyes Chin-Wo S."/>
            <person name="Mou B."/>
            <person name="Michelmore R."/>
        </authorList>
    </citation>
    <scope>NUCLEOTIDE SEQUENCE [LARGE SCALE GENOMIC DNA]</scope>
    <source>
        <strain evidence="2 4">R13</strain>
        <strain evidence="1 3">R14</strain>
    </source>
</reference>
<sequence length="1227" mass="137550">MAVESSAGTTEAFRMMWRSIWDRELTYMTQVSHVTLADAIRHCSTVDAFASMVLLPKAKEHEHHLPGFYAVMKVIHSLFADVSDIILAFAHVWGRAGSGALSHVIVPTRMGISSTKRILQSYLSDIMKSLGARHVMASPSVDKAPALRRVSPLKLLFYLYIFFSPVTDQQQDDSCFGYWDALMTQINNDSLAEESAQDGIAWCQFLEKCVIGVDTETLMTMRCDDNFLRAFQRYCHAIMYGIVVTGGEVISSGGTIRRLLRKESDRLTVRQVLVQMMTTFGEDWITGFIAQLLRGNASLHSTREFNPRGVKTLFFPALVSCMKSCNRANLTKRKTVQQQFTAIVHSVNVILNESNPTPLYLVSLIRFCEAWDTYQSSHTKEAPTISNRWGLCAMTELDVLPELLECYSNDEVRQQETSEALMFAAEVLQNTPSCPQTLETSLFKVLSAVKASAEQGKSMTSSVPVVIDQALVSHSSNVLKRLLRAVRSAGVTQTRQLVSQIKDSVGMRGELRQQLEQWFSFVEMNGTAFAGKESRLELSLLCTRLIRWFPNEFENMQFLLMTPLDSHLVFALEAFVKEAGRPNNMARQSVLNSTRRSALQSAVRVEMALHSYLSAAAFPDLETLTVLLAKAIVKCRSSDAFDHLTKVATKNGRVLLPETAVATLSSPLRGLEFSCSALSQQDEDGNDDEQFKSHARHAKSIIYQENTLKLLAVSPSIFAGGLSWSTILFGERSAVVWLPHLFEYVLKTDFCEGILRADMLFRCLDNLIRRAEFGKEALREAYWLAALLNTSLIACTSRSAGACAVSEEGIPNRLRQMVENVLQLLPFPSDTTTTQVTYNKDNAPDQLVGILSLRNSSRFAKLVIKEDSASWSGERFVGEKAGSALQMIVSATWNAGTKTSQATVMQPSMQLFVPFSHWLSGALVYSQSFLEELSASMRRWERTFTCYVTDLYLHLEFEDVTYDLLRAWLTTWITSNIARGQEEIQLLALLPSQVALFRRLSLTPYRGSSCGQIRVSTSVWQLVFAAVLLAIDIPGNSVAIEQAIELVVSTMTTLELVELSSSSDFVPFSHVQDIEPFFLELETFLSRPQLRFCSVAQVCSLLQFPLELLVCCYACKIPVDLIEESQLFLQRVECVLRANFSVSNVDEVRDDTKESTLHESSRAANQSSIENTSCHPLLAVDSMEIEAFFQYWKDEMFLKYDYMDQERCAAILKVIQAAMVHRIPSST</sequence>
<comment type="caution">
    <text evidence="1">The sequence shown here is derived from an EMBL/GenBank/DDBJ whole genome shotgun (WGS) entry which is preliminary data.</text>
</comment>
<dbReference type="Proteomes" id="UP000286097">
    <property type="component" value="Unassembled WGS sequence"/>
</dbReference>
<keyword evidence="3" id="KW-1185">Reference proteome</keyword>
<dbReference type="Proteomes" id="UP000282087">
    <property type="component" value="Unassembled WGS sequence"/>
</dbReference>
<dbReference type="EMBL" id="QLLG01000010">
    <property type="protein sequence ID" value="RMX69897.1"/>
    <property type="molecule type" value="Genomic_DNA"/>
</dbReference>